<protein>
    <submittedName>
        <fullName evidence="3">Uncharacterized conserved protein YqgV, UPF0045/DUF77 family</fullName>
    </submittedName>
</protein>
<dbReference type="GO" id="GO:0005829">
    <property type="term" value="C:cytosol"/>
    <property type="evidence" value="ECO:0007669"/>
    <property type="project" value="TreeGrafter"/>
</dbReference>
<dbReference type="InterPro" id="IPR051614">
    <property type="entry name" value="UPF0045_domain"/>
</dbReference>
<dbReference type="PANTHER" id="PTHR33777">
    <property type="entry name" value="UPF0045 PROTEIN ECM15"/>
    <property type="match status" value="1"/>
</dbReference>
<evidence type="ECO:0000313" key="3">
    <source>
        <dbReference type="EMBL" id="SMB91433.1"/>
    </source>
</evidence>
<dbReference type="Proteomes" id="UP000192368">
    <property type="component" value="Unassembled WGS sequence"/>
</dbReference>
<dbReference type="SUPFAM" id="SSF89957">
    <property type="entry name" value="MTH1187/YkoF-like"/>
    <property type="match status" value="1"/>
</dbReference>
<organism evidence="3 4">
    <name type="scientific">Peptoniphilus asaccharolyticus DSM 20463</name>
    <dbReference type="NCBI Taxonomy" id="573058"/>
    <lineage>
        <taxon>Bacteria</taxon>
        <taxon>Bacillati</taxon>
        <taxon>Bacillota</taxon>
        <taxon>Tissierellia</taxon>
        <taxon>Tissierellales</taxon>
        <taxon>Peptoniphilaceae</taxon>
        <taxon>Peptoniphilus</taxon>
    </lineage>
</organism>
<comment type="similarity">
    <text evidence="1">Belongs to the UPF0045 family.</text>
</comment>
<proteinExistence type="inferred from homology"/>
<reference evidence="4" key="1">
    <citation type="submission" date="2017-04" db="EMBL/GenBank/DDBJ databases">
        <authorList>
            <person name="Varghese N."/>
            <person name="Submissions S."/>
        </authorList>
    </citation>
    <scope>NUCLEOTIDE SEQUENCE [LARGE SCALE GENOMIC DNA]</scope>
    <source>
        <strain evidence="4">DSM 20463</strain>
    </source>
</reference>
<keyword evidence="4" id="KW-1185">Reference proteome</keyword>
<dbReference type="EMBL" id="FWWR01000011">
    <property type="protein sequence ID" value="SMB91433.1"/>
    <property type="molecule type" value="Genomic_DNA"/>
</dbReference>
<sequence>MNCALALQTLPRVESDEEVVRIVDEVIAYIDSTGLEYYVGPFETTVEGDLEDIMAIIKFSQLKAIEAGAPSVSSYIKLVYSPEKHILTTDEKISKYHK</sequence>
<dbReference type="InterPro" id="IPR029756">
    <property type="entry name" value="MTH1187/YkoF-like"/>
</dbReference>
<dbReference type="OrthoDB" id="5886358at2"/>
<feature type="domain" description="Thiamine-binding protein" evidence="2">
    <location>
        <begin position="6"/>
        <end position="96"/>
    </location>
</feature>
<accession>A0A1W1VDZ4</accession>
<dbReference type="Pfam" id="PF01910">
    <property type="entry name" value="Thiamine_BP"/>
    <property type="match status" value="1"/>
</dbReference>
<dbReference type="Gene3D" id="3.30.70.930">
    <property type="match status" value="1"/>
</dbReference>
<dbReference type="InterPro" id="IPR002767">
    <property type="entry name" value="Thiamine_BP"/>
</dbReference>
<dbReference type="AlphaFoldDB" id="A0A1W1VDZ4"/>
<evidence type="ECO:0000256" key="1">
    <source>
        <dbReference type="ARBA" id="ARBA00010272"/>
    </source>
</evidence>
<name>A0A1W1VDZ4_PEPAS</name>
<gene>
    <name evidence="3" type="ORF">SAMN00017477_1804</name>
</gene>
<dbReference type="PANTHER" id="PTHR33777:SF1">
    <property type="entry name" value="UPF0045 PROTEIN ECM15"/>
    <property type="match status" value="1"/>
</dbReference>
<dbReference type="STRING" id="573058.SAMN00017477_1804"/>
<evidence type="ECO:0000259" key="2">
    <source>
        <dbReference type="Pfam" id="PF01910"/>
    </source>
</evidence>
<evidence type="ECO:0000313" key="4">
    <source>
        <dbReference type="Proteomes" id="UP000192368"/>
    </source>
</evidence>
<dbReference type="RefSeq" id="WP_084231334.1">
    <property type="nucleotide sequence ID" value="NZ_FWWR01000011.1"/>
</dbReference>